<comment type="caution">
    <text evidence="5">The sequence shown here is derived from an EMBL/GenBank/DDBJ whole genome shotgun (WGS) entry which is preliminary data.</text>
</comment>
<organism evidence="5 6">
    <name type="scientific">Mycena sanguinolenta</name>
    <dbReference type="NCBI Taxonomy" id="230812"/>
    <lineage>
        <taxon>Eukaryota</taxon>
        <taxon>Fungi</taxon>
        <taxon>Dikarya</taxon>
        <taxon>Basidiomycota</taxon>
        <taxon>Agaricomycotina</taxon>
        <taxon>Agaricomycetes</taxon>
        <taxon>Agaricomycetidae</taxon>
        <taxon>Agaricales</taxon>
        <taxon>Marasmiineae</taxon>
        <taxon>Mycenaceae</taxon>
        <taxon>Mycena</taxon>
    </lineage>
</organism>
<dbReference type="FunFam" id="3.40.630.30:FF:000064">
    <property type="entry name" value="GNAT family acetyltransferase"/>
    <property type="match status" value="1"/>
</dbReference>
<dbReference type="OrthoDB" id="7305308at2759"/>
<feature type="domain" description="N-acetyltransferase" evidence="4">
    <location>
        <begin position="107"/>
        <end position="269"/>
    </location>
</feature>
<keyword evidence="6" id="KW-1185">Reference proteome</keyword>
<proteinExistence type="inferred from homology"/>
<evidence type="ECO:0000313" key="6">
    <source>
        <dbReference type="Proteomes" id="UP000623467"/>
    </source>
</evidence>
<dbReference type="EMBL" id="JACAZH010000021">
    <property type="protein sequence ID" value="KAF7344524.1"/>
    <property type="molecule type" value="Genomic_DNA"/>
</dbReference>
<sequence length="277" mass="31502">MSQYYQIKTRTALGEFHRKPIIAPKSRANYIINYTRATQRTNPKFNSQVLFRERVARNKSLPRISADGIAQERVHELATYESRINSSIETDREQEQCLLQHPTPPPPVIRAARPEDVEDILRLIVDLATYEKEPDAVKATPELLRTNLFGPTPYAHAIIAYVPASDKPVGLALYFFNYSTWTGRPGMYLEDLYVSPEHRNFGLGKALFGALGRIAREKKCARLDWSVLKWNSPSIAFYEKTLGATQMSEWVGMRLDEEGIARLERFELGGPAKGMEA</sequence>
<keyword evidence="3" id="KW-0012">Acyltransferase</keyword>
<dbReference type="PANTHER" id="PTHR10545:SF29">
    <property type="entry name" value="GH14572P-RELATED"/>
    <property type="match status" value="1"/>
</dbReference>
<accession>A0A8H6XQB2</accession>
<dbReference type="InterPro" id="IPR000182">
    <property type="entry name" value="GNAT_dom"/>
</dbReference>
<gene>
    <name evidence="5" type="ORF">MSAN_01934300</name>
</gene>
<evidence type="ECO:0000256" key="1">
    <source>
        <dbReference type="ARBA" id="ARBA00008694"/>
    </source>
</evidence>
<dbReference type="PANTHER" id="PTHR10545">
    <property type="entry name" value="DIAMINE N-ACETYLTRANSFERASE"/>
    <property type="match status" value="1"/>
</dbReference>
<evidence type="ECO:0000256" key="2">
    <source>
        <dbReference type="ARBA" id="ARBA00022679"/>
    </source>
</evidence>
<dbReference type="InterPro" id="IPR016181">
    <property type="entry name" value="Acyl_CoA_acyltransferase"/>
</dbReference>
<dbReference type="Gene3D" id="3.40.630.30">
    <property type="match status" value="1"/>
</dbReference>
<comment type="similarity">
    <text evidence="1">Belongs to the acetyltransferase family.</text>
</comment>
<dbReference type="Pfam" id="PF00583">
    <property type="entry name" value="Acetyltransf_1"/>
    <property type="match status" value="1"/>
</dbReference>
<reference evidence="5" key="1">
    <citation type="submission" date="2020-05" db="EMBL/GenBank/DDBJ databases">
        <title>Mycena genomes resolve the evolution of fungal bioluminescence.</title>
        <authorList>
            <person name="Tsai I.J."/>
        </authorList>
    </citation>
    <scope>NUCLEOTIDE SEQUENCE</scope>
    <source>
        <strain evidence="5">160909Yilan</strain>
    </source>
</reference>
<dbReference type="GO" id="GO:0008080">
    <property type="term" value="F:N-acetyltransferase activity"/>
    <property type="evidence" value="ECO:0007669"/>
    <property type="project" value="TreeGrafter"/>
</dbReference>
<dbReference type="InterPro" id="IPR051016">
    <property type="entry name" value="Diverse_Substrate_AcTransf"/>
</dbReference>
<protein>
    <submittedName>
        <fullName evidence="5">Diamine n-acetyltransferase</fullName>
    </submittedName>
</protein>
<dbReference type="SUPFAM" id="SSF55729">
    <property type="entry name" value="Acyl-CoA N-acyltransferases (Nat)"/>
    <property type="match status" value="1"/>
</dbReference>
<evidence type="ECO:0000313" key="5">
    <source>
        <dbReference type="EMBL" id="KAF7344524.1"/>
    </source>
</evidence>
<dbReference type="CDD" id="cd04301">
    <property type="entry name" value="NAT_SF"/>
    <property type="match status" value="1"/>
</dbReference>
<evidence type="ECO:0000259" key="4">
    <source>
        <dbReference type="PROSITE" id="PS51186"/>
    </source>
</evidence>
<dbReference type="AlphaFoldDB" id="A0A8H6XQB2"/>
<evidence type="ECO:0000256" key="3">
    <source>
        <dbReference type="ARBA" id="ARBA00023315"/>
    </source>
</evidence>
<keyword evidence="2 5" id="KW-0808">Transferase</keyword>
<name>A0A8H6XQB2_9AGAR</name>
<dbReference type="Proteomes" id="UP000623467">
    <property type="component" value="Unassembled WGS sequence"/>
</dbReference>
<dbReference type="PROSITE" id="PS51186">
    <property type="entry name" value="GNAT"/>
    <property type="match status" value="1"/>
</dbReference>